<dbReference type="Pfam" id="PF13173">
    <property type="entry name" value="AAA_14"/>
    <property type="match status" value="1"/>
</dbReference>
<dbReference type="Pfam" id="PF13635">
    <property type="entry name" value="DUF4143"/>
    <property type="match status" value="1"/>
</dbReference>
<reference evidence="2 3" key="1">
    <citation type="journal article" date="2016" name="Nat. Commun.">
        <title>Thousands of microbial genomes shed light on interconnected biogeochemical processes in an aquifer system.</title>
        <authorList>
            <person name="Anantharaman K."/>
            <person name="Brown C.T."/>
            <person name="Hug L.A."/>
            <person name="Sharon I."/>
            <person name="Castelle C.J."/>
            <person name="Probst A.J."/>
            <person name="Thomas B.C."/>
            <person name="Singh A."/>
            <person name="Wilkins M.J."/>
            <person name="Karaoz U."/>
            <person name="Brodie E.L."/>
            <person name="Williams K.H."/>
            <person name="Hubbard S.S."/>
            <person name="Banfield J.F."/>
        </authorList>
    </citation>
    <scope>NUCLEOTIDE SEQUENCE [LARGE SCALE GENOMIC DNA]</scope>
</reference>
<dbReference type="CDD" id="cd00009">
    <property type="entry name" value="AAA"/>
    <property type="match status" value="1"/>
</dbReference>
<dbReference type="SMART" id="SM00382">
    <property type="entry name" value="AAA"/>
    <property type="match status" value="1"/>
</dbReference>
<evidence type="ECO:0000313" key="2">
    <source>
        <dbReference type="EMBL" id="OGF00132.1"/>
    </source>
</evidence>
<proteinExistence type="predicted"/>
<dbReference type="InterPro" id="IPR025420">
    <property type="entry name" value="DUF4143"/>
</dbReference>
<dbReference type="AlphaFoldDB" id="A0A1F5QD48"/>
<dbReference type="Proteomes" id="UP000177235">
    <property type="component" value="Unassembled WGS sequence"/>
</dbReference>
<name>A0A1F5QD48_9BACT</name>
<evidence type="ECO:0000259" key="1">
    <source>
        <dbReference type="SMART" id="SM00382"/>
    </source>
</evidence>
<dbReference type="InterPro" id="IPR041682">
    <property type="entry name" value="AAA_14"/>
</dbReference>
<dbReference type="InterPro" id="IPR003593">
    <property type="entry name" value="AAA+_ATPase"/>
</dbReference>
<protein>
    <recommendedName>
        <fullName evidence="1">AAA+ ATPase domain-containing protein</fullName>
    </recommendedName>
</protein>
<sequence>MYIHRQIETELRPFLERKEAVALLGPRQAGKTTLMRHIAEEWEKNGKKVKFITLEKRSDLELFQDSIEDFKSLVEDYDCVIIDEFQYAKDGGQKLKYLYDTTGIKFIISGSSSLELRFQTGKYMVGRLFDFKLLPFSFREFLSVADTELFVLLNKQIDPASFLRFHAKKGFGPAINKRLAGRLEDYIVYGGYPAVVLSKTGSEKQKVLESIIEKYLLRDIKGLLNLATDDDLIRLSKFLSTQVGGLINFNELSNASGLNYKSVLQHLNILERTFIIELIRPFFTNRRTELVKNQKNYFVDLGVRNFLISDFRRLEKRDDAGSVMENYAYNLLSRLLPSSKMKYWRTKSGAEVDFVVETEGGVCPIEVKYASTRIVGKSFYSFIEKFKPKVGVILTKDFWGEEKIGKATVKFIPLSYF</sequence>
<dbReference type="PANTHER" id="PTHR43566:SF1">
    <property type="entry name" value="AAA+ ATPASE DOMAIN-CONTAINING PROTEIN"/>
    <property type="match status" value="1"/>
</dbReference>
<dbReference type="EMBL" id="MFFF01000001">
    <property type="protein sequence ID" value="OGF00132.1"/>
    <property type="molecule type" value="Genomic_DNA"/>
</dbReference>
<dbReference type="PANTHER" id="PTHR43566">
    <property type="entry name" value="CONSERVED PROTEIN"/>
    <property type="match status" value="1"/>
</dbReference>
<comment type="caution">
    <text evidence="2">The sequence shown here is derived from an EMBL/GenBank/DDBJ whole genome shotgun (WGS) entry which is preliminary data.</text>
</comment>
<dbReference type="InterPro" id="IPR027417">
    <property type="entry name" value="P-loop_NTPase"/>
</dbReference>
<dbReference type="Gene3D" id="3.40.50.300">
    <property type="entry name" value="P-loop containing nucleotide triphosphate hydrolases"/>
    <property type="match status" value="1"/>
</dbReference>
<evidence type="ECO:0000313" key="3">
    <source>
        <dbReference type="Proteomes" id="UP000177235"/>
    </source>
</evidence>
<gene>
    <name evidence="2" type="ORF">A3J05_03475</name>
</gene>
<feature type="domain" description="AAA+ ATPase" evidence="1">
    <location>
        <begin position="17"/>
        <end position="135"/>
    </location>
</feature>
<organism evidence="2 3">
    <name type="scientific">Candidatus Doudnabacteria bacterium RIFCSPLOWO2_02_FULL_48_13</name>
    <dbReference type="NCBI Taxonomy" id="1817845"/>
    <lineage>
        <taxon>Bacteria</taxon>
        <taxon>Candidatus Doudnaibacteriota</taxon>
    </lineage>
</organism>
<dbReference type="SUPFAM" id="SSF52540">
    <property type="entry name" value="P-loop containing nucleoside triphosphate hydrolases"/>
    <property type="match status" value="1"/>
</dbReference>
<accession>A0A1F5QD48</accession>